<dbReference type="GO" id="GO:0004340">
    <property type="term" value="F:glucokinase activity"/>
    <property type="evidence" value="ECO:0007669"/>
    <property type="project" value="TreeGrafter"/>
</dbReference>
<dbReference type="AlphaFoldDB" id="A0AAN7BMK3"/>
<dbReference type="SUPFAM" id="SSF53067">
    <property type="entry name" value="Actin-like ATPase domain"/>
    <property type="match status" value="2"/>
</dbReference>
<dbReference type="GO" id="GO:0008865">
    <property type="term" value="F:fructokinase activity"/>
    <property type="evidence" value="ECO:0007669"/>
    <property type="project" value="TreeGrafter"/>
</dbReference>
<reference evidence="9" key="1">
    <citation type="journal article" date="2023" name="Mol. Phylogenet. Evol.">
        <title>Genome-scale phylogeny and comparative genomics of the fungal order Sordariales.</title>
        <authorList>
            <person name="Hensen N."/>
            <person name="Bonometti L."/>
            <person name="Westerberg I."/>
            <person name="Brannstrom I.O."/>
            <person name="Guillou S."/>
            <person name="Cros-Aarteil S."/>
            <person name="Calhoun S."/>
            <person name="Haridas S."/>
            <person name="Kuo A."/>
            <person name="Mondo S."/>
            <person name="Pangilinan J."/>
            <person name="Riley R."/>
            <person name="LaButti K."/>
            <person name="Andreopoulos B."/>
            <person name="Lipzen A."/>
            <person name="Chen C."/>
            <person name="Yan M."/>
            <person name="Daum C."/>
            <person name="Ng V."/>
            <person name="Clum A."/>
            <person name="Steindorff A."/>
            <person name="Ohm R.A."/>
            <person name="Martin F."/>
            <person name="Silar P."/>
            <person name="Natvig D.O."/>
            <person name="Lalanne C."/>
            <person name="Gautier V."/>
            <person name="Ament-Velasquez S.L."/>
            <person name="Kruys A."/>
            <person name="Hutchinson M.I."/>
            <person name="Powell A.J."/>
            <person name="Barry K."/>
            <person name="Miller A.N."/>
            <person name="Grigoriev I.V."/>
            <person name="Debuchy R."/>
            <person name="Gladieux P."/>
            <person name="Hiltunen Thoren M."/>
            <person name="Johannesson H."/>
        </authorList>
    </citation>
    <scope>NUCLEOTIDE SEQUENCE</scope>
    <source>
        <strain evidence="9">CBS 990.96</strain>
    </source>
</reference>
<dbReference type="Pfam" id="PF00349">
    <property type="entry name" value="Hexokinase_1"/>
    <property type="match status" value="1"/>
</dbReference>
<dbReference type="PANTHER" id="PTHR19443:SF29">
    <property type="entry name" value="PHOSPHOTRANSFERASE"/>
    <property type="match status" value="1"/>
</dbReference>
<dbReference type="PANTHER" id="PTHR19443">
    <property type="entry name" value="HEXOKINASE"/>
    <property type="match status" value="1"/>
</dbReference>
<reference evidence="9" key="2">
    <citation type="submission" date="2023-05" db="EMBL/GenBank/DDBJ databases">
        <authorList>
            <consortium name="Lawrence Berkeley National Laboratory"/>
            <person name="Steindorff A."/>
            <person name="Hensen N."/>
            <person name="Bonometti L."/>
            <person name="Westerberg I."/>
            <person name="Brannstrom I.O."/>
            <person name="Guillou S."/>
            <person name="Cros-Aarteil S."/>
            <person name="Calhoun S."/>
            <person name="Haridas S."/>
            <person name="Kuo A."/>
            <person name="Mondo S."/>
            <person name="Pangilinan J."/>
            <person name="Riley R."/>
            <person name="Labutti K."/>
            <person name="Andreopoulos B."/>
            <person name="Lipzen A."/>
            <person name="Chen C."/>
            <person name="Yanf M."/>
            <person name="Daum C."/>
            <person name="Ng V."/>
            <person name="Clum A."/>
            <person name="Ohm R."/>
            <person name="Martin F."/>
            <person name="Silar P."/>
            <person name="Natvig D."/>
            <person name="Lalanne C."/>
            <person name="Gautier V."/>
            <person name="Ament-Velasquez S.L."/>
            <person name="Kruys A."/>
            <person name="Hutchinson M.I."/>
            <person name="Powell A.J."/>
            <person name="Barry K."/>
            <person name="Miller A.N."/>
            <person name="Grigoriev I.V."/>
            <person name="Debuchy R."/>
            <person name="Gladieux P."/>
            <person name="Thoren M.H."/>
            <person name="Johannesson H."/>
        </authorList>
    </citation>
    <scope>NUCLEOTIDE SEQUENCE</scope>
    <source>
        <strain evidence="9">CBS 990.96</strain>
    </source>
</reference>
<dbReference type="InterPro" id="IPR022672">
    <property type="entry name" value="Hexokinase_N"/>
</dbReference>
<sequence length="461" mass="49668">MMASPTNLTDFLAPFSIDTKTVHSLSHKFTFNFQKVAAESETQFLPTPITESILQSSSSTVQNNDRYLAIDIGGTNLRVAFVQPSSSSSSQPTLHSHTSHTFPSHLKSSPDLLFSWIGSHIANLLLSLPPSSSSVPLGVAFSFPMAQTSLSQAKIMQMGKGFGIAQEHQDLATQIIRGYERHRTTTTTTTTTALPELKVVAILNDAVATYITAVNKFGRKAGMGLIVGTGCNATIPLGVESLGANKTLGLELGGGDSKGDAVVVINTEWSISGTVEPLKEMRIITRWDEELDSGVEIPGFQPLEYMTGGRYLGELVRIVYLGWLELKGVKVEGEEEEERFKKSYAIGSEELSKGKEVEGDLLEVVLAVQRRAAGIVAAATVGLLRFGGRLSGKDEEEEDEVVVGYTGGCIEYFQNYLEDTQRFIDEILEMEGSKVKVVLKPCNDGGIIGAGVLAGAALRSQ</sequence>
<dbReference type="Gene3D" id="3.30.420.40">
    <property type="match status" value="1"/>
</dbReference>
<dbReference type="Proteomes" id="UP001301958">
    <property type="component" value="Unassembled WGS sequence"/>
</dbReference>
<feature type="domain" description="Hexokinase C-terminal" evidence="8">
    <location>
        <begin position="363"/>
        <end position="454"/>
    </location>
</feature>
<dbReference type="InterPro" id="IPR001312">
    <property type="entry name" value="Hexokinase"/>
</dbReference>
<keyword evidence="6" id="KW-0324">Glycolysis</keyword>
<proteinExistence type="inferred from homology"/>
<name>A0AAN7BMK3_9PEZI</name>
<keyword evidence="2 6" id="KW-0808">Transferase</keyword>
<organism evidence="9 10">
    <name type="scientific">Podospora fimiseda</name>
    <dbReference type="NCBI Taxonomy" id="252190"/>
    <lineage>
        <taxon>Eukaryota</taxon>
        <taxon>Fungi</taxon>
        <taxon>Dikarya</taxon>
        <taxon>Ascomycota</taxon>
        <taxon>Pezizomycotina</taxon>
        <taxon>Sordariomycetes</taxon>
        <taxon>Sordariomycetidae</taxon>
        <taxon>Sordariales</taxon>
        <taxon>Podosporaceae</taxon>
        <taxon>Podospora</taxon>
    </lineage>
</organism>
<protein>
    <recommendedName>
        <fullName evidence="6">Phosphotransferase</fullName>
        <ecNumber evidence="6">2.7.1.-</ecNumber>
    </recommendedName>
</protein>
<dbReference type="GO" id="GO:0019158">
    <property type="term" value="F:mannokinase activity"/>
    <property type="evidence" value="ECO:0007669"/>
    <property type="project" value="TreeGrafter"/>
</dbReference>
<comment type="caution">
    <text evidence="9">The sequence shown here is derived from an EMBL/GenBank/DDBJ whole genome shotgun (WGS) entry which is preliminary data.</text>
</comment>
<gene>
    <name evidence="9" type="ORF">QBC38DRAFT_235629</name>
</gene>
<evidence type="ECO:0000259" key="8">
    <source>
        <dbReference type="Pfam" id="PF03727"/>
    </source>
</evidence>
<keyword evidence="10" id="KW-1185">Reference proteome</keyword>
<dbReference type="GO" id="GO:0006013">
    <property type="term" value="P:mannose metabolic process"/>
    <property type="evidence" value="ECO:0007669"/>
    <property type="project" value="TreeGrafter"/>
</dbReference>
<dbReference type="PRINTS" id="PR00475">
    <property type="entry name" value="HEXOKINASE"/>
</dbReference>
<feature type="domain" description="Hexokinase C-terminal" evidence="8">
    <location>
        <begin position="223"/>
        <end position="355"/>
    </location>
</feature>
<dbReference type="GO" id="GO:0006006">
    <property type="term" value="P:glucose metabolic process"/>
    <property type="evidence" value="ECO:0007669"/>
    <property type="project" value="TreeGrafter"/>
</dbReference>
<dbReference type="GO" id="GO:0005524">
    <property type="term" value="F:ATP binding"/>
    <property type="evidence" value="ECO:0007669"/>
    <property type="project" value="UniProtKB-UniRule"/>
</dbReference>
<evidence type="ECO:0000256" key="5">
    <source>
        <dbReference type="ARBA" id="ARBA00022840"/>
    </source>
</evidence>
<dbReference type="Pfam" id="PF03727">
    <property type="entry name" value="Hexokinase_2"/>
    <property type="match status" value="2"/>
</dbReference>
<dbReference type="GO" id="GO:0001678">
    <property type="term" value="P:intracellular glucose homeostasis"/>
    <property type="evidence" value="ECO:0007669"/>
    <property type="project" value="InterPro"/>
</dbReference>
<dbReference type="GO" id="GO:0005739">
    <property type="term" value="C:mitochondrion"/>
    <property type="evidence" value="ECO:0007669"/>
    <property type="project" value="TreeGrafter"/>
</dbReference>
<keyword evidence="5 6" id="KW-0067">ATP-binding</keyword>
<evidence type="ECO:0000259" key="7">
    <source>
        <dbReference type="Pfam" id="PF00349"/>
    </source>
</evidence>
<evidence type="ECO:0000256" key="4">
    <source>
        <dbReference type="ARBA" id="ARBA00022777"/>
    </source>
</evidence>
<comment type="similarity">
    <text evidence="1 6">Belongs to the hexokinase family.</text>
</comment>
<accession>A0AAN7BMK3</accession>
<evidence type="ECO:0000256" key="2">
    <source>
        <dbReference type="ARBA" id="ARBA00022679"/>
    </source>
</evidence>
<dbReference type="GO" id="GO:0006096">
    <property type="term" value="P:glycolytic process"/>
    <property type="evidence" value="ECO:0007669"/>
    <property type="project" value="UniProtKB-KW"/>
</dbReference>
<evidence type="ECO:0000256" key="1">
    <source>
        <dbReference type="ARBA" id="ARBA00009225"/>
    </source>
</evidence>
<dbReference type="GO" id="GO:0005536">
    <property type="term" value="F:D-glucose binding"/>
    <property type="evidence" value="ECO:0007669"/>
    <property type="project" value="InterPro"/>
</dbReference>
<evidence type="ECO:0000256" key="6">
    <source>
        <dbReference type="RuleBase" id="RU362007"/>
    </source>
</evidence>
<dbReference type="PROSITE" id="PS51748">
    <property type="entry name" value="HEXOKINASE_2"/>
    <property type="match status" value="1"/>
</dbReference>
<dbReference type="InterPro" id="IPR022673">
    <property type="entry name" value="Hexokinase_C"/>
</dbReference>
<dbReference type="Gene3D" id="3.40.367.20">
    <property type="match status" value="2"/>
</dbReference>
<keyword evidence="3 6" id="KW-0547">Nucleotide-binding</keyword>
<evidence type="ECO:0000256" key="3">
    <source>
        <dbReference type="ARBA" id="ARBA00022741"/>
    </source>
</evidence>
<evidence type="ECO:0000313" key="10">
    <source>
        <dbReference type="Proteomes" id="UP001301958"/>
    </source>
</evidence>
<dbReference type="CDD" id="cd24000">
    <property type="entry name" value="ASKHA_NBD_HK"/>
    <property type="match status" value="1"/>
</dbReference>
<dbReference type="EMBL" id="MU865352">
    <property type="protein sequence ID" value="KAK4226170.1"/>
    <property type="molecule type" value="Genomic_DNA"/>
</dbReference>
<evidence type="ECO:0000313" key="9">
    <source>
        <dbReference type="EMBL" id="KAK4226170.1"/>
    </source>
</evidence>
<feature type="domain" description="Hexokinase N-terminal" evidence="7">
    <location>
        <begin position="8"/>
        <end position="212"/>
    </location>
</feature>
<dbReference type="InterPro" id="IPR043129">
    <property type="entry name" value="ATPase_NBD"/>
</dbReference>
<dbReference type="EC" id="2.7.1.-" evidence="6"/>
<keyword evidence="4 6" id="KW-0418">Kinase</keyword>
<dbReference type="GO" id="GO:0005829">
    <property type="term" value="C:cytosol"/>
    <property type="evidence" value="ECO:0007669"/>
    <property type="project" value="TreeGrafter"/>
</dbReference>